<organism evidence="3 4">
    <name type="scientific">Cruoricaptor ignavus</name>
    <dbReference type="NCBI Taxonomy" id="1118202"/>
    <lineage>
        <taxon>Bacteria</taxon>
        <taxon>Pseudomonadati</taxon>
        <taxon>Bacteroidota</taxon>
        <taxon>Flavobacteriia</taxon>
        <taxon>Flavobacteriales</taxon>
        <taxon>Weeksellaceae</taxon>
        <taxon>Cruoricaptor</taxon>
    </lineage>
</organism>
<evidence type="ECO:0000313" key="4">
    <source>
        <dbReference type="Proteomes" id="UP000593605"/>
    </source>
</evidence>
<evidence type="ECO:0000256" key="1">
    <source>
        <dbReference type="SAM" id="Phobius"/>
    </source>
</evidence>
<sequence>MKKYILTCLMVLLSVVALAEEPPMPSETGRPGGVGGVGFGEVEPDVPIEMYIPVLLVVAICLVFFYSRKMTISAKN</sequence>
<evidence type="ECO:0000313" key="3">
    <source>
        <dbReference type="EMBL" id="QOR74492.1"/>
    </source>
</evidence>
<dbReference type="AlphaFoldDB" id="A0A7M1T6I1"/>
<keyword evidence="1" id="KW-0812">Transmembrane</keyword>
<feature type="chain" id="PRO_5032618039" evidence="2">
    <location>
        <begin position="20"/>
        <end position="76"/>
    </location>
</feature>
<dbReference type="EMBL" id="CP063145">
    <property type="protein sequence ID" value="QOR74492.1"/>
    <property type="molecule type" value="Genomic_DNA"/>
</dbReference>
<keyword evidence="1" id="KW-1133">Transmembrane helix</keyword>
<dbReference type="KEGG" id="civ:IMZ16_03390"/>
<reference evidence="3 4" key="1">
    <citation type="submission" date="2020-10" db="EMBL/GenBank/DDBJ databases">
        <title>Complete genome of Cruoricapor ignavus strain M1214 isolated from the blood culture of a febrile patient.</title>
        <authorList>
            <person name="Guglielmino C.J.D."/>
        </authorList>
    </citation>
    <scope>NUCLEOTIDE SEQUENCE [LARGE SCALE GENOMIC DNA]</scope>
    <source>
        <strain evidence="3 4">M1214</strain>
    </source>
</reference>
<protein>
    <submittedName>
        <fullName evidence="3">Uncharacterized protein</fullName>
    </submittedName>
</protein>
<gene>
    <name evidence="3" type="ORF">IMZ16_03390</name>
</gene>
<proteinExistence type="predicted"/>
<dbReference type="RefSeq" id="WP_193440494.1">
    <property type="nucleotide sequence ID" value="NZ_CP063145.1"/>
</dbReference>
<keyword evidence="2" id="KW-0732">Signal</keyword>
<feature type="signal peptide" evidence="2">
    <location>
        <begin position="1"/>
        <end position="19"/>
    </location>
</feature>
<accession>A0A7M1T6I1</accession>
<dbReference type="Proteomes" id="UP000593605">
    <property type="component" value="Chromosome"/>
</dbReference>
<keyword evidence="1" id="KW-0472">Membrane</keyword>
<evidence type="ECO:0000256" key="2">
    <source>
        <dbReference type="SAM" id="SignalP"/>
    </source>
</evidence>
<name>A0A7M1T6I1_9FLAO</name>
<feature type="transmembrane region" description="Helical" evidence="1">
    <location>
        <begin position="50"/>
        <end position="67"/>
    </location>
</feature>